<evidence type="ECO:0000256" key="5">
    <source>
        <dbReference type="SAM" id="Phobius"/>
    </source>
</evidence>
<feature type="transmembrane region" description="Helical" evidence="5">
    <location>
        <begin position="445"/>
        <end position="466"/>
    </location>
</feature>
<keyword evidence="2 5" id="KW-0812">Transmembrane</keyword>
<feature type="transmembrane region" description="Helical" evidence="5">
    <location>
        <begin position="52"/>
        <end position="71"/>
    </location>
</feature>
<protein>
    <submittedName>
        <fullName evidence="7">Major facilitator superfamily domain-containing protein</fullName>
    </submittedName>
</protein>
<evidence type="ECO:0000259" key="6">
    <source>
        <dbReference type="PROSITE" id="PS50850"/>
    </source>
</evidence>
<dbReference type="InterPro" id="IPR020846">
    <property type="entry name" value="MFS_dom"/>
</dbReference>
<feature type="transmembrane region" description="Helical" evidence="5">
    <location>
        <begin position="143"/>
        <end position="164"/>
    </location>
</feature>
<dbReference type="PANTHER" id="PTHR23502:SF38">
    <property type="entry name" value="POLYAMINE TRANSPORTER 4"/>
    <property type="match status" value="1"/>
</dbReference>
<feature type="transmembrane region" description="Helical" evidence="5">
    <location>
        <begin position="113"/>
        <end position="131"/>
    </location>
</feature>
<dbReference type="OrthoDB" id="3936150at2759"/>
<gene>
    <name evidence="7" type="ORF">BDZ85DRAFT_277506</name>
</gene>
<dbReference type="GO" id="GO:0015606">
    <property type="term" value="F:spermidine transmembrane transporter activity"/>
    <property type="evidence" value="ECO:0007669"/>
    <property type="project" value="TreeGrafter"/>
</dbReference>
<dbReference type="EMBL" id="ML992501">
    <property type="protein sequence ID" value="KAF2227621.1"/>
    <property type="molecule type" value="Genomic_DNA"/>
</dbReference>
<feature type="transmembrane region" description="Helical" evidence="5">
    <location>
        <begin position="350"/>
        <end position="371"/>
    </location>
</feature>
<evidence type="ECO:0000313" key="8">
    <source>
        <dbReference type="Proteomes" id="UP000799538"/>
    </source>
</evidence>
<accession>A0A6A6GPJ7</accession>
<dbReference type="GO" id="GO:0005886">
    <property type="term" value="C:plasma membrane"/>
    <property type="evidence" value="ECO:0007669"/>
    <property type="project" value="TreeGrafter"/>
</dbReference>
<feature type="transmembrane region" description="Helical" evidence="5">
    <location>
        <begin position="383"/>
        <end position="401"/>
    </location>
</feature>
<dbReference type="CDD" id="cd17323">
    <property type="entry name" value="MFS_Tpo1_MDR_like"/>
    <property type="match status" value="1"/>
</dbReference>
<keyword evidence="4 5" id="KW-0472">Membrane</keyword>
<dbReference type="PROSITE" id="PS50850">
    <property type="entry name" value="MFS"/>
    <property type="match status" value="1"/>
</dbReference>
<dbReference type="Proteomes" id="UP000799538">
    <property type="component" value="Unassembled WGS sequence"/>
</dbReference>
<dbReference type="AlphaFoldDB" id="A0A6A6GPJ7"/>
<organism evidence="7 8">
    <name type="scientific">Elsinoe ampelina</name>
    <dbReference type="NCBI Taxonomy" id="302913"/>
    <lineage>
        <taxon>Eukaryota</taxon>
        <taxon>Fungi</taxon>
        <taxon>Dikarya</taxon>
        <taxon>Ascomycota</taxon>
        <taxon>Pezizomycotina</taxon>
        <taxon>Dothideomycetes</taxon>
        <taxon>Dothideomycetidae</taxon>
        <taxon>Myriangiales</taxon>
        <taxon>Elsinoaceae</taxon>
        <taxon>Elsinoe</taxon>
    </lineage>
</organism>
<evidence type="ECO:0000313" key="7">
    <source>
        <dbReference type="EMBL" id="KAF2227621.1"/>
    </source>
</evidence>
<dbReference type="Pfam" id="PF07690">
    <property type="entry name" value="MFS_1"/>
    <property type="match status" value="1"/>
</dbReference>
<feature type="domain" description="Major facilitator superfamily (MFS) profile" evidence="6">
    <location>
        <begin position="48"/>
        <end position="481"/>
    </location>
</feature>
<proteinExistence type="predicted"/>
<sequence length="481" mass="52561">MTTTVKSDQKQSHDLPSLSTEAVQPNAWKWEEDASNPYNWPRWKKNLQCANIAMLGFTCSVGTSIISPARFQLIDHFGVSGTVAFLPLSLYVLALGLGPIVGGPLSESAGRQAVFIMAVVFGGLFSLGSGLTNSFVGLCIMRFLSGFFWGPVLAVGSGIINEVYRPVNRGVPSAVFILSPFLGPGLGPVLGVFIVDGKDWRWIQYTLTIFAAVCLLCLPFPGESYHPILIRRRMKALGLTPPPRDPPSLILKRFLTIGLLRPLHMMATEPIVGYLCLYIACTFGTLFMFFGAFFYVFQTAYRFTQIQCGLVFLGIAFGCVLGCASMLASDRLLYRPRAKAFSGTQIPAELRLYPAMIGSLGVPVSLFWFAWSARAGVNPAAPIVAIVLFGWSNIMLFISSMQYLGDTYHMSNVASASAANGLARYGCAAAFPLFSILFYERLGTGWATSVLGFITLALLPGPWLLFKYGKQIRARSKYQTQ</sequence>
<evidence type="ECO:0000256" key="3">
    <source>
        <dbReference type="ARBA" id="ARBA00022989"/>
    </source>
</evidence>
<dbReference type="SUPFAM" id="SSF103473">
    <property type="entry name" value="MFS general substrate transporter"/>
    <property type="match status" value="1"/>
</dbReference>
<name>A0A6A6GPJ7_9PEZI</name>
<dbReference type="InterPro" id="IPR011701">
    <property type="entry name" value="MFS"/>
</dbReference>
<dbReference type="GO" id="GO:0000297">
    <property type="term" value="F:spermine transmembrane transporter activity"/>
    <property type="evidence" value="ECO:0007669"/>
    <property type="project" value="TreeGrafter"/>
</dbReference>
<evidence type="ECO:0000256" key="1">
    <source>
        <dbReference type="ARBA" id="ARBA00004141"/>
    </source>
</evidence>
<feature type="transmembrane region" description="Helical" evidence="5">
    <location>
        <begin position="202"/>
        <end position="222"/>
    </location>
</feature>
<feature type="transmembrane region" description="Helical" evidence="5">
    <location>
        <begin position="422"/>
        <end position="439"/>
    </location>
</feature>
<keyword evidence="8" id="KW-1185">Reference proteome</keyword>
<feature type="transmembrane region" description="Helical" evidence="5">
    <location>
        <begin position="271"/>
        <end position="297"/>
    </location>
</feature>
<keyword evidence="3 5" id="KW-1133">Transmembrane helix</keyword>
<comment type="subcellular location">
    <subcellularLocation>
        <location evidence="1">Membrane</location>
        <topology evidence="1">Multi-pass membrane protein</topology>
    </subcellularLocation>
</comment>
<feature type="transmembrane region" description="Helical" evidence="5">
    <location>
        <begin position="176"/>
        <end position="196"/>
    </location>
</feature>
<evidence type="ECO:0000256" key="2">
    <source>
        <dbReference type="ARBA" id="ARBA00022692"/>
    </source>
</evidence>
<evidence type="ECO:0000256" key="4">
    <source>
        <dbReference type="ARBA" id="ARBA00023136"/>
    </source>
</evidence>
<feature type="transmembrane region" description="Helical" evidence="5">
    <location>
        <begin position="77"/>
        <end position="101"/>
    </location>
</feature>
<dbReference type="Gene3D" id="1.20.1250.20">
    <property type="entry name" value="MFS general substrate transporter like domains"/>
    <property type="match status" value="1"/>
</dbReference>
<dbReference type="InterPro" id="IPR036259">
    <property type="entry name" value="MFS_trans_sf"/>
</dbReference>
<feature type="transmembrane region" description="Helical" evidence="5">
    <location>
        <begin position="309"/>
        <end position="329"/>
    </location>
</feature>
<reference evidence="8" key="1">
    <citation type="journal article" date="2020" name="Stud. Mycol.">
        <title>101 Dothideomycetes genomes: A test case for predicting lifestyles and emergence of pathogens.</title>
        <authorList>
            <person name="Haridas S."/>
            <person name="Albert R."/>
            <person name="Binder M."/>
            <person name="Bloem J."/>
            <person name="LaButti K."/>
            <person name="Salamov A."/>
            <person name="Andreopoulos B."/>
            <person name="Baker S."/>
            <person name="Barry K."/>
            <person name="Bills G."/>
            <person name="Bluhm B."/>
            <person name="Cannon C."/>
            <person name="Castanera R."/>
            <person name="Culley D."/>
            <person name="Daum C."/>
            <person name="Ezra D."/>
            <person name="Gonzalez J."/>
            <person name="Henrissat B."/>
            <person name="Kuo A."/>
            <person name="Liang C."/>
            <person name="Lipzen A."/>
            <person name="Lutzoni F."/>
            <person name="Magnuson J."/>
            <person name="Mondo S."/>
            <person name="Nolan M."/>
            <person name="Ohm R."/>
            <person name="Pangilinan J."/>
            <person name="Park H.-J."/>
            <person name="Ramirez L."/>
            <person name="Alfaro M."/>
            <person name="Sun H."/>
            <person name="Tritt A."/>
            <person name="Yoshinaga Y."/>
            <person name="Zwiers L.-H."/>
            <person name="Turgeon B."/>
            <person name="Goodwin S."/>
            <person name="Spatafora J."/>
            <person name="Crous P."/>
            <person name="Grigoriev I."/>
        </authorList>
    </citation>
    <scope>NUCLEOTIDE SEQUENCE [LARGE SCALE GENOMIC DNA]</scope>
    <source>
        <strain evidence="8">CECT 20119</strain>
    </source>
</reference>
<dbReference type="PANTHER" id="PTHR23502">
    <property type="entry name" value="MAJOR FACILITATOR SUPERFAMILY"/>
    <property type="match status" value="1"/>
</dbReference>